<dbReference type="InterPro" id="IPR050508">
    <property type="entry name" value="Methyltransf_Superfamily"/>
</dbReference>
<dbReference type="PANTHER" id="PTHR42912">
    <property type="entry name" value="METHYLTRANSFERASE"/>
    <property type="match status" value="1"/>
</dbReference>
<gene>
    <name evidence="2" type="ORF">FSW04_08970</name>
</gene>
<dbReference type="CDD" id="cd02440">
    <property type="entry name" value="AdoMet_MTases"/>
    <property type="match status" value="1"/>
</dbReference>
<sequence>MSPAPASAEEIRDVNTRYHDGAADAYDAKWGIDFGAIGRTQVLGKLRKALDGDLRTFGRGLELGAGTGYFSLNLLQAGVIREATCTDISPGMVAALQRNARDLDLDVDARVADAEALPFEDASFDLVFGHAVLHHLPDLDQAWREIHRVLAPGGLAVFAGEPSRYGDRLANVPKRAASKVAPAWRRVMRARPAQEGHQDGGAHNHQLESMVDVHAFTPEQLQRGPQAAGFADVRVRGEELLANWFGWANRALEATADPDTVPYAWKLYAFKGYVGLQHVDRVLLESRLPPAIFYNLMVTAQKAGPPR</sequence>
<name>A0A5B8U427_9ACTN</name>
<dbReference type="OrthoDB" id="5566900at2"/>
<dbReference type="KEGG" id="bsol:FSW04_08970"/>
<dbReference type="Pfam" id="PF08241">
    <property type="entry name" value="Methyltransf_11"/>
    <property type="match status" value="1"/>
</dbReference>
<dbReference type="AlphaFoldDB" id="A0A5B8U427"/>
<dbReference type="InterPro" id="IPR029063">
    <property type="entry name" value="SAM-dependent_MTases_sf"/>
</dbReference>
<organism evidence="2 3">
    <name type="scientific">Baekduia soli</name>
    <dbReference type="NCBI Taxonomy" id="496014"/>
    <lineage>
        <taxon>Bacteria</taxon>
        <taxon>Bacillati</taxon>
        <taxon>Actinomycetota</taxon>
        <taxon>Thermoleophilia</taxon>
        <taxon>Solirubrobacterales</taxon>
        <taxon>Baekduiaceae</taxon>
        <taxon>Baekduia</taxon>
    </lineage>
</organism>
<evidence type="ECO:0000313" key="2">
    <source>
        <dbReference type="EMBL" id="QEC47691.1"/>
    </source>
</evidence>
<protein>
    <submittedName>
        <fullName evidence="2">Class I SAM-dependent methyltransferase</fullName>
    </submittedName>
</protein>
<dbReference type="Gene3D" id="3.40.50.150">
    <property type="entry name" value="Vaccinia Virus protein VP39"/>
    <property type="match status" value="1"/>
</dbReference>
<feature type="domain" description="Methyltransferase type 11" evidence="1">
    <location>
        <begin position="61"/>
        <end position="158"/>
    </location>
</feature>
<dbReference type="EMBL" id="CP042430">
    <property type="protein sequence ID" value="QEC47691.1"/>
    <property type="molecule type" value="Genomic_DNA"/>
</dbReference>
<keyword evidence="2" id="KW-0808">Transferase</keyword>
<evidence type="ECO:0000259" key="1">
    <source>
        <dbReference type="Pfam" id="PF08241"/>
    </source>
</evidence>
<dbReference type="InterPro" id="IPR013216">
    <property type="entry name" value="Methyltransf_11"/>
</dbReference>
<keyword evidence="3" id="KW-1185">Reference proteome</keyword>
<proteinExistence type="predicted"/>
<dbReference type="Proteomes" id="UP000321805">
    <property type="component" value="Chromosome"/>
</dbReference>
<reference evidence="2 3" key="1">
    <citation type="journal article" date="2018" name="J. Microbiol.">
        <title>Baekduia soli gen. nov., sp. nov., a novel bacterium isolated from the soil of Baekdu Mountain and proposal of a novel family name, Baekduiaceae fam. nov.</title>
        <authorList>
            <person name="An D.S."/>
            <person name="Siddiqi M.Z."/>
            <person name="Kim K.H."/>
            <person name="Yu H.S."/>
            <person name="Im W.T."/>
        </authorList>
    </citation>
    <scope>NUCLEOTIDE SEQUENCE [LARGE SCALE GENOMIC DNA]</scope>
    <source>
        <strain evidence="2 3">BR7-21</strain>
    </source>
</reference>
<keyword evidence="2" id="KW-0489">Methyltransferase</keyword>
<dbReference type="GO" id="GO:0032259">
    <property type="term" value="P:methylation"/>
    <property type="evidence" value="ECO:0007669"/>
    <property type="project" value="UniProtKB-KW"/>
</dbReference>
<dbReference type="GO" id="GO:0008757">
    <property type="term" value="F:S-adenosylmethionine-dependent methyltransferase activity"/>
    <property type="evidence" value="ECO:0007669"/>
    <property type="project" value="InterPro"/>
</dbReference>
<evidence type="ECO:0000313" key="3">
    <source>
        <dbReference type="Proteomes" id="UP000321805"/>
    </source>
</evidence>
<dbReference type="SUPFAM" id="SSF53335">
    <property type="entry name" value="S-adenosyl-L-methionine-dependent methyltransferases"/>
    <property type="match status" value="1"/>
</dbReference>
<accession>A0A5B8U427</accession>
<dbReference type="RefSeq" id="WP_146918433.1">
    <property type="nucleotide sequence ID" value="NZ_CP042430.1"/>
</dbReference>
<dbReference type="PANTHER" id="PTHR42912:SF93">
    <property type="entry name" value="N6-ADENOSINE-METHYLTRANSFERASE TMT1A"/>
    <property type="match status" value="1"/>
</dbReference>